<dbReference type="EMBL" id="KN424504">
    <property type="protein sequence ID" value="KHG23291.1"/>
    <property type="molecule type" value="Genomic_DNA"/>
</dbReference>
<name>A0A0B0PIX4_GOSAR</name>
<accession>A0A0B0PIX4</accession>
<proteinExistence type="predicted"/>
<gene>
    <name evidence="1" type="ORF">F383_02801</name>
</gene>
<reference evidence="2" key="1">
    <citation type="submission" date="2014-09" db="EMBL/GenBank/DDBJ databases">
        <authorList>
            <person name="Mudge J."/>
            <person name="Ramaraj T."/>
            <person name="Lindquist I.E."/>
            <person name="Bharti A.K."/>
            <person name="Sundararajan A."/>
            <person name="Cameron C.T."/>
            <person name="Woodward J.E."/>
            <person name="May G.D."/>
            <person name="Brubaker C."/>
            <person name="Broadhvest J."/>
            <person name="Wilkins T.A."/>
        </authorList>
    </citation>
    <scope>NUCLEOTIDE SEQUENCE</scope>
    <source>
        <strain evidence="2">cv. AKA8401</strain>
    </source>
</reference>
<dbReference type="AlphaFoldDB" id="A0A0B0PIX4"/>
<organism evidence="1 2">
    <name type="scientific">Gossypium arboreum</name>
    <name type="common">Tree cotton</name>
    <name type="synonym">Gossypium nanking</name>
    <dbReference type="NCBI Taxonomy" id="29729"/>
    <lineage>
        <taxon>Eukaryota</taxon>
        <taxon>Viridiplantae</taxon>
        <taxon>Streptophyta</taxon>
        <taxon>Embryophyta</taxon>
        <taxon>Tracheophyta</taxon>
        <taxon>Spermatophyta</taxon>
        <taxon>Magnoliopsida</taxon>
        <taxon>eudicotyledons</taxon>
        <taxon>Gunneridae</taxon>
        <taxon>Pentapetalae</taxon>
        <taxon>rosids</taxon>
        <taxon>malvids</taxon>
        <taxon>Malvales</taxon>
        <taxon>Malvaceae</taxon>
        <taxon>Malvoideae</taxon>
        <taxon>Gossypium</taxon>
    </lineage>
</organism>
<evidence type="ECO:0000313" key="2">
    <source>
        <dbReference type="Proteomes" id="UP000032142"/>
    </source>
</evidence>
<dbReference type="Proteomes" id="UP000032142">
    <property type="component" value="Unassembled WGS sequence"/>
</dbReference>
<keyword evidence="1" id="KW-0647">Proteasome</keyword>
<sequence length="131" mass="14767">MQVVPSLLVETLGIRGFWEQEGFYNSSFGAWITEFLRLQFRYRYVNIIVRCVVAKAEKLKSELSAPHRRMVTRVASLVSRQGHVVDEISMDNSVGRNSIGLSPNGPGWVGRLCPHMVCRAGTELVCSRWIG</sequence>
<keyword evidence="2" id="KW-1185">Reference proteome</keyword>
<dbReference type="GO" id="GO:0000502">
    <property type="term" value="C:proteasome complex"/>
    <property type="evidence" value="ECO:0007669"/>
    <property type="project" value="UniProtKB-KW"/>
</dbReference>
<protein>
    <submittedName>
        <fullName evidence="1">Proteasome-activating nucleotidase</fullName>
    </submittedName>
</protein>
<evidence type="ECO:0000313" key="1">
    <source>
        <dbReference type="EMBL" id="KHG23291.1"/>
    </source>
</evidence>